<keyword evidence="3 6" id="KW-0489">Methyltransferase</keyword>
<name>A0A370HKX9_9NOCA</name>
<dbReference type="InterPro" id="IPR029063">
    <property type="entry name" value="SAM-dependent_MTases_sf"/>
</dbReference>
<reference evidence="7 8" key="1">
    <citation type="submission" date="2018-07" db="EMBL/GenBank/DDBJ databases">
        <title>Genomic Encyclopedia of Type Strains, Phase IV (KMG-IV): sequencing the most valuable type-strain genomes for metagenomic binning, comparative biology and taxonomic classification.</title>
        <authorList>
            <person name="Goeker M."/>
        </authorList>
    </citation>
    <scope>NUCLEOTIDE SEQUENCE [LARGE SCALE GENOMIC DNA]</scope>
    <source>
        <strain evidence="7 8">DSM 44290</strain>
    </source>
</reference>
<evidence type="ECO:0000256" key="2">
    <source>
        <dbReference type="ARBA" id="ARBA00008138"/>
    </source>
</evidence>
<dbReference type="Pfam" id="PF04072">
    <property type="entry name" value="LCM"/>
    <property type="match status" value="1"/>
</dbReference>
<keyword evidence="5 6" id="KW-0949">S-adenosyl-L-methionine</keyword>
<dbReference type="NCBIfam" id="TIGR00027">
    <property type="entry name" value="mthyl_TIGR00027"/>
    <property type="match status" value="1"/>
</dbReference>
<evidence type="ECO:0000256" key="1">
    <source>
        <dbReference type="ARBA" id="ARBA00003907"/>
    </source>
</evidence>
<evidence type="ECO:0000256" key="6">
    <source>
        <dbReference type="RuleBase" id="RU362030"/>
    </source>
</evidence>
<dbReference type="Gene3D" id="3.40.50.150">
    <property type="entry name" value="Vaccinia Virus protein VP39"/>
    <property type="match status" value="1"/>
</dbReference>
<evidence type="ECO:0000313" key="7">
    <source>
        <dbReference type="EMBL" id="RDI59010.1"/>
    </source>
</evidence>
<evidence type="ECO:0000313" key="8">
    <source>
        <dbReference type="Proteomes" id="UP000254869"/>
    </source>
</evidence>
<dbReference type="AlphaFoldDB" id="A0A370HKX9"/>
<dbReference type="PANTHER" id="PTHR43619:SF2">
    <property type="entry name" value="S-ADENOSYL-L-METHIONINE-DEPENDENT METHYLTRANSFERASES SUPERFAMILY PROTEIN"/>
    <property type="match status" value="1"/>
</dbReference>
<keyword evidence="8" id="KW-1185">Reference proteome</keyword>
<gene>
    <name evidence="7" type="ORF">DFR76_1209</name>
</gene>
<evidence type="ECO:0000256" key="3">
    <source>
        <dbReference type="ARBA" id="ARBA00022603"/>
    </source>
</evidence>
<dbReference type="RefSeq" id="WP_068009040.1">
    <property type="nucleotide sequence ID" value="NZ_QQBC01000020.1"/>
</dbReference>
<comment type="function">
    <text evidence="1 6">Exhibits S-adenosyl-L-methionine-dependent methyltransferase activity.</text>
</comment>
<comment type="caution">
    <text evidence="7">The sequence shown here is derived from an EMBL/GenBank/DDBJ whole genome shotgun (WGS) entry which is preliminary data.</text>
</comment>
<dbReference type="InterPro" id="IPR007213">
    <property type="entry name" value="Ppm1/Ppm2/Tcmp"/>
</dbReference>
<dbReference type="EC" id="2.1.1.-" evidence="6"/>
<sequence length="301" mass="32963">MRTERDTWDIVSSVGVTALGVAAARAMETTQPDALVRDEYAALFVAAAGHEGIARFIDDPAHHDSLLMAGTIGLRSKFYDDHFLSAAADGVRQAVILASGLDARAYRLAWPAGTVVFELDQPKVLEFKRRVLTDNDASPAAERREVAIDLRDDWPAALLDAGFDPTAPTAWSAEGLLPYLPGAAQDSLFERIERLSAPGSRVALDALSNYEDLDEMIGFQKEHLKNSPMGDIDLRDLFYTDDRSEPENWFGAHGWSATAATMPDLAARYDRTLPEVPEPYHALYLSSRYVAIAKPLTTPSA</sequence>
<dbReference type="GO" id="GO:0008168">
    <property type="term" value="F:methyltransferase activity"/>
    <property type="evidence" value="ECO:0007669"/>
    <property type="project" value="UniProtKB-UniRule"/>
</dbReference>
<accession>A0A370HKX9</accession>
<keyword evidence="4 7" id="KW-0808">Transferase</keyword>
<evidence type="ECO:0000256" key="5">
    <source>
        <dbReference type="ARBA" id="ARBA00022691"/>
    </source>
</evidence>
<comment type="similarity">
    <text evidence="2 6">Belongs to the UPF0677 family.</text>
</comment>
<dbReference type="InterPro" id="IPR011610">
    <property type="entry name" value="SAM_mthyl_Trfase_ML2640-like"/>
</dbReference>
<organism evidence="7 8">
    <name type="scientific">Nocardia pseudobrasiliensis</name>
    <dbReference type="NCBI Taxonomy" id="45979"/>
    <lineage>
        <taxon>Bacteria</taxon>
        <taxon>Bacillati</taxon>
        <taxon>Actinomycetota</taxon>
        <taxon>Actinomycetes</taxon>
        <taxon>Mycobacteriales</taxon>
        <taxon>Nocardiaceae</taxon>
        <taxon>Nocardia</taxon>
    </lineage>
</organism>
<dbReference type="STRING" id="1210086.GCA_001613105_07757"/>
<evidence type="ECO:0000256" key="4">
    <source>
        <dbReference type="ARBA" id="ARBA00022679"/>
    </source>
</evidence>
<dbReference type="PANTHER" id="PTHR43619">
    <property type="entry name" value="S-ADENOSYL-L-METHIONINE-DEPENDENT METHYLTRANSFERASE YKTD-RELATED"/>
    <property type="match status" value="1"/>
</dbReference>
<proteinExistence type="inferred from homology"/>
<dbReference type="GO" id="GO:0032259">
    <property type="term" value="P:methylation"/>
    <property type="evidence" value="ECO:0007669"/>
    <property type="project" value="UniProtKB-KW"/>
</dbReference>
<dbReference type="Proteomes" id="UP000254869">
    <property type="component" value="Unassembled WGS sequence"/>
</dbReference>
<protein>
    <recommendedName>
        <fullName evidence="6">S-adenosyl-L-methionine-dependent methyltransferase</fullName>
        <ecNumber evidence="6">2.1.1.-</ecNumber>
    </recommendedName>
</protein>
<dbReference type="EMBL" id="QQBC01000020">
    <property type="protein sequence ID" value="RDI59010.1"/>
    <property type="molecule type" value="Genomic_DNA"/>
</dbReference>
<dbReference type="SUPFAM" id="SSF53335">
    <property type="entry name" value="S-adenosyl-L-methionine-dependent methyltransferases"/>
    <property type="match status" value="1"/>
</dbReference>